<keyword evidence="1" id="KW-0732">Signal</keyword>
<organism evidence="2 3">
    <name type="scientific">Trichomonascus ciferrii</name>
    <dbReference type="NCBI Taxonomy" id="44093"/>
    <lineage>
        <taxon>Eukaryota</taxon>
        <taxon>Fungi</taxon>
        <taxon>Dikarya</taxon>
        <taxon>Ascomycota</taxon>
        <taxon>Saccharomycotina</taxon>
        <taxon>Dipodascomycetes</taxon>
        <taxon>Dipodascales</taxon>
        <taxon>Trichomonascaceae</taxon>
        <taxon>Trichomonascus</taxon>
        <taxon>Trichomonascus ciferrii complex</taxon>
    </lineage>
</organism>
<gene>
    <name evidence="2" type="ORF">TRICI_003751</name>
</gene>
<dbReference type="SUPFAM" id="SSF50998">
    <property type="entry name" value="Quinoprotein alcohol dehydrogenase-like"/>
    <property type="match status" value="1"/>
</dbReference>
<evidence type="ECO:0000313" key="2">
    <source>
        <dbReference type="EMBL" id="KAA8911593.1"/>
    </source>
</evidence>
<evidence type="ECO:0000313" key="3">
    <source>
        <dbReference type="Proteomes" id="UP000761534"/>
    </source>
</evidence>
<reference evidence="2" key="1">
    <citation type="journal article" date="2019" name="G3 (Bethesda)">
        <title>Genome Assemblies of Two Rare Opportunistic Yeast Pathogens: Diutina rugosa (syn. Candida rugosa) and Trichomonascus ciferrii (syn. Candida ciferrii).</title>
        <authorList>
            <person name="Mixao V."/>
            <person name="Saus E."/>
            <person name="Hansen A.P."/>
            <person name="Lass-Florl C."/>
            <person name="Gabaldon T."/>
        </authorList>
    </citation>
    <scope>NUCLEOTIDE SEQUENCE</scope>
    <source>
        <strain evidence="2">CBS 4856</strain>
    </source>
</reference>
<name>A0A642V312_9ASCO</name>
<dbReference type="AlphaFoldDB" id="A0A642V312"/>
<comment type="caution">
    <text evidence="2">The sequence shown here is derived from an EMBL/GenBank/DDBJ whole genome shotgun (WGS) entry which is preliminary data.</text>
</comment>
<protein>
    <submittedName>
        <fullName evidence="2">Uncharacterized protein</fullName>
    </submittedName>
</protein>
<dbReference type="EMBL" id="SWFS01000277">
    <property type="protein sequence ID" value="KAA8911593.1"/>
    <property type="molecule type" value="Genomic_DNA"/>
</dbReference>
<dbReference type="VEuPathDB" id="FungiDB:TRICI_003751"/>
<feature type="chain" id="PRO_5024818123" evidence="1">
    <location>
        <begin position="24"/>
        <end position="272"/>
    </location>
</feature>
<evidence type="ECO:0000256" key="1">
    <source>
        <dbReference type="SAM" id="SignalP"/>
    </source>
</evidence>
<dbReference type="OrthoDB" id="63989at2759"/>
<sequence>MNIWRLCPTVVFLWFLFIAHVSAGLFGRKPTPSAAASPGGSCSSGYCKGENALVVDTGIGSSAATPPSRTIDHWKLADFLLVGTIDGSLHARDRQTGMELWSIPGESPLVTVSSAEVLQQDQNLQDESEITWIVEPLGDGILYYFMPSTGLHRLPVSIKQLVLESPFAIHGDDKIYTGSRQTTLYSINASTGAIIKVYGDRVGLGKAECKVRTSFPTESMDFDYDDDDEYFHVNDGEENGTFMIGRTGKMAIDTVSRMCYANSDRLSPRNSR</sequence>
<dbReference type="InterPro" id="IPR018391">
    <property type="entry name" value="PQQ_b-propeller_rpt"/>
</dbReference>
<dbReference type="Proteomes" id="UP000761534">
    <property type="component" value="Unassembled WGS sequence"/>
</dbReference>
<proteinExistence type="predicted"/>
<dbReference type="InterPro" id="IPR011047">
    <property type="entry name" value="Quinoprotein_ADH-like_sf"/>
</dbReference>
<dbReference type="SMART" id="SM00564">
    <property type="entry name" value="PQQ"/>
    <property type="match status" value="2"/>
</dbReference>
<keyword evidence="3" id="KW-1185">Reference proteome</keyword>
<accession>A0A642V312</accession>
<dbReference type="InterPro" id="IPR015943">
    <property type="entry name" value="WD40/YVTN_repeat-like_dom_sf"/>
</dbReference>
<dbReference type="Gene3D" id="2.130.10.10">
    <property type="entry name" value="YVTN repeat-like/Quinoprotein amine dehydrogenase"/>
    <property type="match status" value="1"/>
</dbReference>
<feature type="signal peptide" evidence="1">
    <location>
        <begin position="1"/>
        <end position="23"/>
    </location>
</feature>